<feature type="active site" description="Proton donor" evidence="9">
    <location>
        <position position="181"/>
    </location>
</feature>
<comment type="catalytic activity">
    <reaction evidence="1 8">
        <text>alpha-D-glucose = beta-D-glucose</text>
        <dbReference type="Rhea" id="RHEA:10264"/>
        <dbReference type="ChEBI" id="CHEBI:15903"/>
        <dbReference type="ChEBI" id="CHEBI:17925"/>
        <dbReference type="EC" id="5.1.3.3"/>
    </reaction>
</comment>
<proteinExistence type="inferred from homology"/>
<dbReference type="GO" id="GO:0004034">
    <property type="term" value="F:aldose 1-epimerase activity"/>
    <property type="evidence" value="ECO:0007669"/>
    <property type="project" value="UniProtKB-EC"/>
</dbReference>
<comment type="caution">
    <text evidence="12">The sequence shown here is derived from an EMBL/GenBank/DDBJ whole genome shotgun (WGS) entry which is preliminary data.</text>
</comment>
<dbReference type="SUPFAM" id="SSF74650">
    <property type="entry name" value="Galactose mutarotase-like"/>
    <property type="match status" value="1"/>
</dbReference>
<evidence type="ECO:0000313" key="13">
    <source>
        <dbReference type="Proteomes" id="UP000276301"/>
    </source>
</evidence>
<dbReference type="GO" id="GO:0030246">
    <property type="term" value="F:carbohydrate binding"/>
    <property type="evidence" value="ECO:0007669"/>
    <property type="project" value="InterPro"/>
</dbReference>
<dbReference type="PIRSF" id="PIRSF005096">
    <property type="entry name" value="GALM"/>
    <property type="match status" value="1"/>
</dbReference>
<dbReference type="PANTHER" id="PTHR10091:SF0">
    <property type="entry name" value="GALACTOSE MUTAROTASE"/>
    <property type="match status" value="1"/>
</dbReference>
<evidence type="ECO:0000256" key="9">
    <source>
        <dbReference type="PIRSR" id="PIRSR005096-1"/>
    </source>
</evidence>
<evidence type="ECO:0000256" key="1">
    <source>
        <dbReference type="ARBA" id="ARBA00001614"/>
    </source>
</evidence>
<dbReference type="Gene3D" id="2.70.98.10">
    <property type="match status" value="1"/>
</dbReference>
<evidence type="ECO:0000256" key="11">
    <source>
        <dbReference type="PIRSR" id="PIRSR005096-3"/>
    </source>
</evidence>
<dbReference type="Proteomes" id="UP000276301">
    <property type="component" value="Unassembled WGS sequence"/>
</dbReference>
<gene>
    <name evidence="12" type="ORF">D4A47_08055</name>
</gene>
<sequence>MTTITQAPYLMTDLGQSTLYTMRNKNGMQVSATDFGGHLVSILAPDRDGKLADVILGYGDYAGYKVNKYYLGAAVGRCANRIGKGRFTLNGKEYQLALNDNGVNHLHGGTVGFDQKLWACKVISCEEGQALRLRLVSPDGEEHYPGALSVTMTYTLTDQNELVLHYEAASDADTVCNLTNHAYFNLAGHNSGTILGQRLKIYADHFTEADAESIPTGRVLPVEGTPMDFRDYHRVGERIDADYLPLNYGGGYDHNWVLNSPAGELGPCAEMWDEASGRHMTCLTTLPGVQFYSGNFIDGTQLGKEGCYYEKRGGLCLETQFAPDSVNHPEWPNPILRAGELYDHTTIYRFDVK</sequence>
<evidence type="ECO:0000256" key="8">
    <source>
        <dbReference type="PIRNR" id="PIRNR005096"/>
    </source>
</evidence>
<dbReference type="InterPro" id="IPR008183">
    <property type="entry name" value="Aldose_1/G6P_1-epimerase"/>
</dbReference>
<dbReference type="InterPro" id="IPR014718">
    <property type="entry name" value="GH-type_carb-bd"/>
</dbReference>
<accession>A0A498CQ22</accession>
<feature type="binding site" evidence="11">
    <location>
        <begin position="181"/>
        <end position="183"/>
    </location>
    <ligand>
        <name>beta-D-galactose</name>
        <dbReference type="ChEBI" id="CHEBI:27667"/>
    </ligand>
</feature>
<dbReference type="GO" id="GO:0033499">
    <property type="term" value="P:galactose catabolic process via UDP-galactose, Leloir pathway"/>
    <property type="evidence" value="ECO:0007669"/>
    <property type="project" value="TreeGrafter"/>
</dbReference>
<dbReference type="InterPro" id="IPR018052">
    <property type="entry name" value="Ald1_epimerase_CS"/>
</dbReference>
<dbReference type="AlphaFoldDB" id="A0A498CQ22"/>
<evidence type="ECO:0000256" key="2">
    <source>
        <dbReference type="ARBA" id="ARBA00005028"/>
    </source>
</evidence>
<dbReference type="GO" id="GO:0006006">
    <property type="term" value="P:glucose metabolic process"/>
    <property type="evidence" value="ECO:0007669"/>
    <property type="project" value="TreeGrafter"/>
</dbReference>
<evidence type="ECO:0000256" key="5">
    <source>
        <dbReference type="ARBA" id="ARBA00014165"/>
    </source>
</evidence>
<feature type="binding site" evidence="10">
    <location>
        <position position="253"/>
    </location>
    <ligand>
        <name>beta-D-galactose</name>
        <dbReference type="ChEBI" id="CHEBI:27667"/>
    </ligand>
</feature>
<keyword evidence="6 8" id="KW-0413">Isomerase</keyword>
<feature type="active site" description="Proton acceptor" evidence="9">
    <location>
        <position position="318"/>
    </location>
</feature>
<evidence type="ECO:0000256" key="6">
    <source>
        <dbReference type="ARBA" id="ARBA00023235"/>
    </source>
</evidence>
<comment type="pathway">
    <text evidence="2 8">Carbohydrate metabolism; hexose metabolism.</text>
</comment>
<dbReference type="PROSITE" id="PS00545">
    <property type="entry name" value="ALDOSE_1_EPIMERASE"/>
    <property type="match status" value="1"/>
</dbReference>
<feature type="binding site" evidence="11">
    <location>
        <begin position="80"/>
        <end position="81"/>
    </location>
    <ligand>
        <name>beta-D-galactose</name>
        <dbReference type="ChEBI" id="CHEBI:27667"/>
    </ligand>
</feature>
<dbReference type="CDD" id="cd09019">
    <property type="entry name" value="galactose_mutarotase_like"/>
    <property type="match status" value="1"/>
</dbReference>
<dbReference type="NCBIfam" id="NF008277">
    <property type="entry name" value="PRK11055.1"/>
    <property type="match status" value="1"/>
</dbReference>
<dbReference type="InterPro" id="IPR047215">
    <property type="entry name" value="Galactose_mutarotase-like"/>
</dbReference>
<dbReference type="InterPro" id="IPR015443">
    <property type="entry name" value="Aldose_1-epimerase"/>
</dbReference>
<evidence type="ECO:0000313" key="12">
    <source>
        <dbReference type="EMBL" id="RLL10836.1"/>
    </source>
</evidence>
<evidence type="ECO:0000256" key="10">
    <source>
        <dbReference type="PIRSR" id="PIRSR005096-2"/>
    </source>
</evidence>
<dbReference type="EMBL" id="RCHT01000012">
    <property type="protein sequence ID" value="RLL10836.1"/>
    <property type="molecule type" value="Genomic_DNA"/>
</dbReference>
<keyword evidence="13" id="KW-1185">Reference proteome</keyword>
<comment type="similarity">
    <text evidence="3 8">Belongs to the aldose epimerase family.</text>
</comment>
<organism evidence="12 13">
    <name type="scientific">Anaerotruncus massiliensis</name>
    <name type="common">ex Liu et al. 2021</name>
    <dbReference type="NCBI Taxonomy" id="2321404"/>
    <lineage>
        <taxon>Bacteria</taxon>
        <taxon>Bacillati</taxon>
        <taxon>Bacillota</taxon>
        <taxon>Clostridia</taxon>
        <taxon>Eubacteriales</taxon>
        <taxon>Oscillospiraceae</taxon>
        <taxon>Anaerotruncus</taxon>
    </lineage>
</organism>
<evidence type="ECO:0000256" key="7">
    <source>
        <dbReference type="ARBA" id="ARBA00023277"/>
    </source>
</evidence>
<dbReference type="EC" id="5.1.3.3" evidence="4 8"/>
<dbReference type="Pfam" id="PF01263">
    <property type="entry name" value="Aldose_epim"/>
    <property type="match status" value="1"/>
</dbReference>
<dbReference type="UniPathway" id="UPA00242"/>
<protein>
    <recommendedName>
        <fullName evidence="5 8">Aldose 1-epimerase</fullName>
        <ecNumber evidence="4 8">5.1.3.3</ecNumber>
    </recommendedName>
</protein>
<evidence type="ECO:0000256" key="3">
    <source>
        <dbReference type="ARBA" id="ARBA00006206"/>
    </source>
</evidence>
<keyword evidence="7 8" id="KW-0119">Carbohydrate metabolism</keyword>
<dbReference type="PANTHER" id="PTHR10091">
    <property type="entry name" value="ALDOSE-1-EPIMERASE"/>
    <property type="match status" value="1"/>
</dbReference>
<dbReference type="RefSeq" id="WP_121586900.1">
    <property type="nucleotide sequence ID" value="NZ_RCHT01000012.1"/>
</dbReference>
<name>A0A498CQ22_9FIRM</name>
<reference evidence="12 13" key="1">
    <citation type="submission" date="2018-10" db="EMBL/GenBank/DDBJ databases">
        <title>Anaerotruncus faecis sp. nov., isolated from human feces.</title>
        <authorList>
            <person name="Wang Y.-J."/>
        </authorList>
    </citation>
    <scope>NUCLEOTIDE SEQUENCE [LARGE SCALE GENOMIC DNA]</scope>
    <source>
        <strain evidence="12 13">22A2-44</strain>
    </source>
</reference>
<evidence type="ECO:0000256" key="4">
    <source>
        <dbReference type="ARBA" id="ARBA00013185"/>
    </source>
</evidence>
<dbReference type="InterPro" id="IPR011013">
    <property type="entry name" value="Gal_mutarotase_sf_dom"/>
</dbReference>